<comment type="caution">
    <text evidence="1">The sequence shown here is derived from an EMBL/GenBank/DDBJ whole genome shotgun (WGS) entry which is preliminary data.</text>
</comment>
<dbReference type="AlphaFoldDB" id="A0A4Q9GSE4"/>
<accession>A0A4Q9GSE4</accession>
<evidence type="ECO:0000313" key="2">
    <source>
        <dbReference type="Proteomes" id="UP000294194"/>
    </source>
</evidence>
<dbReference type="RefSeq" id="WP_130981692.1">
    <property type="nucleotide sequence ID" value="NZ_SISG01000001.1"/>
</dbReference>
<reference evidence="2" key="1">
    <citation type="submission" date="2019-02" db="EMBL/GenBank/DDBJ databases">
        <title>Glaciihabitans arcticus sp. nov., a psychrotolerant bacterium isolated from polar soil.</title>
        <authorList>
            <person name="Dahal R.H."/>
        </authorList>
    </citation>
    <scope>NUCLEOTIDE SEQUENCE [LARGE SCALE GENOMIC DNA]</scope>
    <source>
        <strain evidence="2">RP-3-7</strain>
    </source>
</reference>
<gene>
    <name evidence="1" type="ORF">EYE40_09375</name>
</gene>
<evidence type="ECO:0000313" key="1">
    <source>
        <dbReference type="EMBL" id="TBN57581.1"/>
    </source>
</evidence>
<dbReference type="Proteomes" id="UP000294194">
    <property type="component" value="Unassembled WGS sequence"/>
</dbReference>
<organism evidence="1 2">
    <name type="scientific">Glaciihabitans arcticus</name>
    <dbReference type="NCBI Taxonomy" id="2668039"/>
    <lineage>
        <taxon>Bacteria</taxon>
        <taxon>Bacillati</taxon>
        <taxon>Actinomycetota</taxon>
        <taxon>Actinomycetes</taxon>
        <taxon>Micrococcales</taxon>
        <taxon>Microbacteriaceae</taxon>
        <taxon>Glaciihabitans</taxon>
    </lineage>
</organism>
<protein>
    <submittedName>
        <fullName evidence="1">Uncharacterized protein</fullName>
    </submittedName>
</protein>
<keyword evidence="2" id="KW-1185">Reference proteome</keyword>
<sequence>MTFSKSTVAMLTYAINSLAALDPDASVIDVLRLAEAERLVETILERADKHGLDVSSLQKWFKENAKDVAALDNYYARSTNANDSGKYWLPNGANGWLWISSLTIEGFFITPDSELPVA</sequence>
<proteinExistence type="predicted"/>
<dbReference type="EMBL" id="SISG01000001">
    <property type="protein sequence ID" value="TBN57581.1"/>
    <property type="molecule type" value="Genomic_DNA"/>
</dbReference>
<name>A0A4Q9GSE4_9MICO</name>